<dbReference type="GO" id="GO:0003677">
    <property type="term" value="F:DNA binding"/>
    <property type="evidence" value="ECO:0007669"/>
    <property type="project" value="InterPro"/>
</dbReference>
<keyword evidence="5" id="KW-1185">Reference proteome</keyword>
<dbReference type="STRING" id="1330018.A0A167QJG4"/>
<dbReference type="Proteomes" id="UP000076738">
    <property type="component" value="Unassembled WGS sequence"/>
</dbReference>
<organism evidence="4 5">
    <name type="scientific">Calocera viscosa (strain TUFC12733)</name>
    <dbReference type="NCBI Taxonomy" id="1330018"/>
    <lineage>
        <taxon>Eukaryota</taxon>
        <taxon>Fungi</taxon>
        <taxon>Dikarya</taxon>
        <taxon>Basidiomycota</taxon>
        <taxon>Agaricomycotina</taxon>
        <taxon>Dacrymycetes</taxon>
        <taxon>Dacrymycetales</taxon>
        <taxon>Dacrymycetaceae</taxon>
        <taxon>Calocera</taxon>
    </lineage>
</organism>
<dbReference type="SUPFAM" id="SSF48150">
    <property type="entry name" value="DNA-glycosylase"/>
    <property type="match status" value="1"/>
</dbReference>
<keyword evidence="2" id="KW-0539">Nucleus</keyword>
<dbReference type="OrthoDB" id="10265068at2759"/>
<protein>
    <submittedName>
        <fullName evidence="4">DNA glycosylase</fullName>
    </submittedName>
</protein>
<dbReference type="EMBL" id="KV417271">
    <property type="protein sequence ID" value="KZO99820.1"/>
    <property type="molecule type" value="Genomic_DNA"/>
</dbReference>
<dbReference type="InterPro" id="IPR011257">
    <property type="entry name" value="DNA_glycosylase"/>
</dbReference>
<sequence length="205" mass="23654">MHVTYTDHCVERVADDPFRLILAVSLLNKTRWQQATPIFWRILEQWPTADDLAKVPLEVLTEVLQPLGLQNVRATRLILFSQQYVANPPCETRLHPLRVDRTYPVTAVAHLAGVGRYAADSWRIYSPTLLGGGGPKGAREILEGLREPNDEPEEWKEVLPLDKELRWYLIWRWAVEGYKWTPEHGRGDPVDAAYMEKILPDYSTR</sequence>
<evidence type="ECO:0000259" key="3">
    <source>
        <dbReference type="Pfam" id="PF00730"/>
    </source>
</evidence>
<feature type="domain" description="HhH-GPD" evidence="3">
    <location>
        <begin position="26"/>
        <end position="106"/>
    </location>
</feature>
<comment type="subcellular location">
    <subcellularLocation>
        <location evidence="1">Nucleus</location>
    </subcellularLocation>
</comment>
<dbReference type="PANTHER" id="PTHR15074">
    <property type="entry name" value="METHYL-CPG-BINDING PROTEIN"/>
    <property type="match status" value="1"/>
</dbReference>
<dbReference type="InterPro" id="IPR045138">
    <property type="entry name" value="MeCP2/MBD4"/>
</dbReference>
<evidence type="ECO:0000313" key="4">
    <source>
        <dbReference type="EMBL" id="KZO99820.1"/>
    </source>
</evidence>
<proteinExistence type="predicted"/>
<reference evidence="4 5" key="1">
    <citation type="journal article" date="2016" name="Mol. Biol. Evol.">
        <title>Comparative Genomics of Early-Diverging Mushroom-Forming Fungi Provides Insights into the Origins of Lignocellulose Decay Capabilities.</title>
        <authorList>
            <person name="Nagy L.G."/>
            <person name="Riley R."/>
            <person name="Tritt A."/>
            <person name="Adam C."/>
            <person name="Daum C."/>
            <person name="Floudas D."/>
            <person name="Sun H."/>
            <person name="Yadav J.S."/>
            <person name="Pangilinan J."/>
            <person name="Larsson K.H."/>
            <person name="Matsuura K."/>
            <person name="Barry K."/>
            <person name="Labutti K."/>
            <person name="Kuo R."/>
            <person name="Ohm R.A."/>
            <person name="Bhattacharya S.S."/>
            <person name="Shirouzu T."/>
            <person name="Yoshinaga Y."/>
            <person name="Martin F.M."/>
            <person name="Grigoriev I.V."/>
            <person name="Hibbett D.S."/>
        </authorList>
    </citation>
    <scope>NUCLEOTIDE SEQUENCE [LARGE SCALE GENOMIC DNA]</scope>
    <source>
        <strain evidence="4 5">TUFC12733</strain>
    </source>
</reference>
<gene>
    <name evidence="4" type="ORF">CALVIDRAFT_477018</name>
</gene>
<dbReference type="Pfam" id="PF00730">
    <property type="entry name" value="HhH-GPD"/>
    <property type="match status" value="1"/>
</dbReference>
<accession>A0A167QJG4</accession>
<dbReference type="AlphaFoldDB" id="A0A167QJG4"/>
<dbReference type="GO" id="GO:0003824">
    <property type="term" value="F:catalytic activity"/>
    <property type="evidence" value="ECO:0007669"/>
    <property type="project" value="InterPro"/>
</dbReference>
<evidence type="ECO:0000256" key="2">
    <source>
        <dbReference type="ARBA" id="ARBA00023242"/>
    </source>
</evidence>
<evidence type="ECO:0000313" key="5">
    <source>
        <dbReference type="Proteomes" id="UP000076738"/>
    </source>
</evidence>
<dbReference type="GO" id="GO:0006285">
    <property type="term" value="P:base-excision repair, AP site formation"/>
    <property type="evidence" value="ECO:0007669"/>
    <property type="project" value="UniProtKB-ARBA"/>
</dbReference>
<dbReference type="PANTHER" id="PTHR15074:SF0">
    <property type="entry name" value="METHYL-CPG-BINDING DOMAIN PROTEIN 4-LIKE PROTEIN"/>
    <property type="match status" value="1"/>
</dbReference>
<evidence type="ECO:0000256" key="1">
    <source>
        <dbReference type="ARBA" id="ARBA00004123"/>
    </source>
</evidence>
<dbReference type="Gene3D" id="1.10.340.30">
    <property type="entry name" value="Hypothetical protein, domain 2"/>
    <property type="match status" value="1"/>
</dbReference>
<dbReference type="GO" id="GO:0005634">
    <property type="term" value="C:nucleus"/>
    <property type="evidence" value="ECO:0007669"/>
    <property type="project" value="UniProtKB-SubCell"/>
</dbReference>
<name>A0A167QJG4_CALVF</name>
<dbReference type="InterPro" id="IPR003265">
    <property type="entry name" value="HhH-GPD_domain"/>
</dbReference>